<dbReference type="Gene3D" id="1.20.1250.20">
    <property type="entry name" value="MFS general substrate transporter like domains"/>
    <property type="match status" value="2"/>
</dbReference>
<keyword evidence="2 4" id="KW-1133">Transmembrane helix</keyword>
<gene>
    <name evidence="6" type="ORF">MHY01S_31990</name>
</gene>
<feature type="transmembrane region" description="Helical" evidence="4">
    <location>
        <begin position="289"/>
        <end position="308"/>
    </location>
</feature>
<evidence type="ECO:0000256" key="1">
    <source>
        <dbReference type="ARBA" id="ARBA00022692"/>
    </source>
</evidence>
<feature type="transmembrane region" description="Helical" evidence="4">
    <location>
        <begin position="134"/>
        <end position="160"/>
    </location>
</feature>
<feature type="transmembrane region" description="Helical" evidence="4">
    <location>
        <begin position="348"/>
        <end position="367"/>
    </location>
</feature>
<dbReference type="SUPFAM" id="SSF103473">
    <property type="entry name" value="MFS general substrate transporter"/>
    <property type="match status" value="1"/>
</dbReference>
<dbReference type="InterPro" id="IPR011701">
    <property type="entry name" value="MFS"/>
</dbReference>
<dbReference type="PANTHER" id="PTHR11360">
    <property type="entry name" value="MONOCARBOXYLATE TRANSPORTER"/>
    <property type="match status" value="1"/>
</dbReference>
<dbReference type="InterPro" id="IPR020846">
    <property type="entry name" value="MFS_dom"/>
</dbReference>
<dbReference type="InterPro" id="IPR036259">
    <property type="entry name" value="MFS_trans_sf"/>
</dbReference>
<organism evidence="6 7">
    <name type="scientific">Meiothermus hypogaeus NBRC 106114</name>
    <dbReference type="NCBI Taxonomy" id="1227553"/>
    <lineage>
        <taxon>Bacteria</taxon>
        <taxon>Thermotogati</taxon>
        <taxon>Deinococcota</taxon>
        <taxon>Deinococci</taxon>
        <taxon>Thermales</taxon>
        <taxon>Thermaceae</taxon>
        <taxon>Meiothermus</taxon>
    </lineage>
</organism>
<evidence type="ECO:0000256" key="3">
    <source>
        <dbReference type="ARBA" id="ARBA00023136"/>
    </source>
</evidence>
<dbReference type="PROSITE" id="PS50850">
    <property type="entry name" value="MFS"/>
    <property type="match status" value="1"/>
</dbReference>
<dbReference type="EMBL" id="BJXL01000163">
    <property type="protein sequence ID" value="GEM85033.1"/>
    <property type="molecule type" value="Genomic_DNA"/>
</dbReference>
<feature type="transmembrane region" description="Helical" evidence="4">
    <location>
        <begin position="224"/>
        <end position="247"/>
    </location>
</feature>
<evidence type="ECO:0000313" key="6">
    <source>
        <dbReference type="EMBL" id="GEM85033.1"/>
    </source>
</evidence>
<dbReference type="CDD" id="cd17355">
    <property type="entry name" value="MFS_YcxA_like"/>
    <property type="match status" value="1"/>
</dbReference>
<evidence type="ECO:0000259" key="5">
    <source>
        <dbReference type="PROSITE" id="PS50850"/>
    </source>
</evidence>
<feature type="transmembrane region" description="Helical" evidence="4">
    <location>
        <begin position="5"/>
        <end position="22"/>
    </location>
</feature>
<accession>A0A511R604</accession>
<reference evidence="6 7" key="1">
    <citation type="submission" date="2019-07" db="EMBL/GenBank/DDBJ databases">
        <title>Whole genome shotgun sequence of Meiothermus hypogaeus NBRC 106114.</title>
        <authorList>
            <person name="Hosoyama A."/>
            <person name="Uohara A."/>
            <person name="Ohji S."/>
            <person name="Ichikawa N."/>
        </authorList>
    </citation>
    <scope>NUCLEOTIDE SEQUENCE [LARGE SCALE GENOMIC DNA]</scope>
    <source>
        <strain evidence="6 7">NBRC 106114</strain>
    </source>
</reference>
<evidence type="ECO:0000256" key="2">
    <source>
        <dbReference type="ARBA" id="ARBA00022989"/>
    </source>
</evidence>
<feature type="transmembrane region" description="Helical" evidence="4">
    <location>
        <begin position="42"/>
        <end position="64"/>
    </location>
</feature>
<proteinExistence type="predicted"/>
<dbReference type="InterPro" id="IPR050327">
    <property type="entry name" value="Proton-linked_MCT"/>
</dbReference>
<dbReference type="AlphaFoldDB" id="A0A511R604"/>
<feature type="transmembrane region" description="Helical" evidence="4">
    <location>
        <begin position="259"/>
        <end position="282"/>
    </location>
</feature>
<feature type="transmembrane region" description="Helical" evidence="4">
    <location>
        <begin position="76"/>
        <end position="96"/>
    </location>
</feature>
<dbReference type="RefSeq" id="WP_119342367.1">
    <property type="nucleotide sequence ID" value="NZ_BJXL01000163.1"/>
</dbReference>
<feature type="domain" description="Major facilitator superfamily (MFS) profile" evidence="5">
    <location>
        <begin position="10"/>
        <end position="403"/>
    </location>
</feature>
<dbReference type="GO" id="GO:0022857">
    <property type="term" value="F:transmembrane transporter activity"/>
    <property type="evidence" value="ECO:0007669"/>
    <property type="project" value="InterPro"/>
</dbReference>
<keyword evidence="1 4" id="KW-0812">Transmembrane</keyword>
<dbReference type="OrthoDB" id="182417at2"/>
<name>A0A511R604_9DEIN</name>
<feature type="transmembrane region" description="Helical" evidence="4">
    <location>
        <begin position="314"/>
        <end position="336"/>
    </location>
</feature>
<sequence length="409" mass="42631">MNRLFYGWIVVGVAVVATLIAAGNRSVPGALIQPLHEGTGWAIQSISFATAIGLVLFGLGAPLSGYLMDRLGPRRITLFGLGLMALSMALSALMTQAWQLNLVWGLLSGVATGVVGGVLGATVANRWFIRHRGLVTGIFGAATSAGQLIFIPALVFWASGLGWREASWIMAAVSLLALLPVWLFMKDSPAEMGLQALGAAPGSAPMKITANPGIMGRALRSPTFWLLATTFFICGATSNGLVGVHFIPYAVSCGLTPTTASGILAVMGALNFVGTLASGYLTDRYDPRVLLSLYYGFRGLSLLFLPFATTPETLLVFAVVFGLDYIATVPPTVALVADNFGRQNVGTVYGWVFAAHQLGAAAAAWAGGAARDALGEYNLAFLLAGAIGIAAAMLSLGIRRPPKLAVAQD</sequence>
<evidence type="ECO:0000256" key="4">
    <source>
        <dbReference type="SAM" id="Phobius"/>
    </source>
</evidence>
<dbReference type="PANTHER" id="PTHR11360:SF284">
    <property type="entry name" value="EG:103B4.3 PROTEIN-RELATED"/>
    <property type="match status" value="1"/>
</dbReference>
<feature type="transmembrane region" description="Helical" evidence="4">
    <location>
        <begin position="166"/>
        <end position="185"/>
    </location>
</feature>
<comment type="caution">
    <text evidence="6">The sequence shown here is derived from an EMBL/GenBank/DDBJ whole genome shotgun (WGS) entry which is preliminary data.</text>
</comment>
<feature type="transmembrane region" description="Helical" evidence="4">
    <location>
        <begin position="102"/>
        <end position="122"/>
    </location>
</feature>
<evidence type="ECO:0000313" key="7">
    <source>
        <dbReference type="Proteomes" id="UP000321197"/>
    </source>
</evidence>
<keyword evidence="3 4" id="KW-0472">Membrane</keyword>
<dbReference type="Proteomes" id="UP000321197">
    <property type="component" value="Unassembled WGS sequence"/>
</dbReference>
<dbReference type="Pfam" id="PF07690">
    <property type="entry name" value="MFS_1"/>
    <property type="match status" value="1"/>
</dbReference>
<protein>
    <submittedName>
        <fullName evidence="6">MFS transporter</fullName>
    </submittedName>
</protein>
<feature type="transmembrane region" description="Helical" evidence="4">
    <location>
        <begin position="379"/>
        <end position="398"/>
    </location>
</feature>